<gene>
    <name evidence="1" type="ORF">ENM66_04130</name>
</gene>
<reference evidence="1" key="1">
    <citation type="journal article" date="2020" name="mSystems">
        <title>Genome- and Community-Level Interaction Insights into Carbon Utilization and Element Cycling Functions of Hydrothermarchaeota in Hydrothermal Sediment.</title>
        <authorList>
            <person name="Zhou Z."/>
            <person name="Liu Y."/>
            <person name="Xu W."/>
            <person name="Pan J."/>
            <person name="Luo Z.H."/>
            <person name="Li M."/>
        </authorList>
    </citation>
    <scope>NUCLEOTIDE SEQUENCE [LARGE SCALE GENOMIC DNA]</scope>
    <source>
        <strain evidence="1">SpSt-1105</strain>
    </source>
</reference>
<comment type="caution">
    <text evidence="1">The sequence shown here is derived from an EMBL/GenBank/DDBJ whole genome shotgun (WGS) entry which is preliminary data.</text>
</comment>
<dbReference type="AlphaFoldDB" id="A0A7J3Z777"/>
<name>A0A7J3Z777_9CREN</name>
<protein>
    <submittedName>
        <fullName evidence="1">Uncharacterized protein</fullName>
    </submittedName>
</protein>
<organism evidence="1">
    <name type="scientific">Ignisphaera aggregans</name>
    <dbReference type="NCBI Taxonomy" id="334771"/>
    <lineage>
        <taxon>Archaea</taxon>
        <taxon>Thermoproteota</taxon>
        <taxon>Thermoprotei</taxon>
        <taxon>Desulfurococcales</taxon>
        <taxon>Desulfurococcaceae</taxon>
        <taxon>Ignisphaera</taxon>
    </lineage>
</organism>
<accession>A0A7J3Z777</accession>
<proteinExistence type="predicted"/>
<sequence>MAIAHYTCVAPLKRLSRAISTLKGIGLAISNNELSTVRIETATVSAKNCSEIPRDGVHIVTAISRRWVEMTVTANEQREVYN</sequence>
<dbReference type="EMBL" id="DRYQ01000057">
    <property type="protein sequence ID" value="HHQ50522.1"/>
    <property type="molecule type" value="Genomic_DNA"/>
</dbReference>
<evidence type="ECO:0000313" key="1">
    <source>
        <dbReference type="EMBL" id="HHQ50522.1"/>
    </source>
</evidence>